<feature type="transmembrane region" description="Helical" evidence="11">
    <location>
        <begin position="1200"/>
        <end position="1219"/>
    </location>
</feature>
<dbReference type="Gene3D" id="1.10.287.70">
    <property type="match status" value="1"/>
</dbReference>
<keyword evidence="3 11" id="KW-0812">Transmembrane</keyword>
<dbReference type="PROSITE" id="PS50095">
    <property type="entry name" value="PLAT"/>
    <property type="match status" value="1"/>
</dbReference>
<dbReference type="SUPFAM" id="SSF49723">
    <property type="entry name" value="Lipase/lipooxygenase domain (PLAT/LH2 domain)"/>
    <property type="match status" value="1"/>
</dbReference>
<dbReference type="InterPro" id="IPR051223">
    <property type="entry name" value="Polycystin"/>
</dbReference>
<evidence type="ECO:0000256" key="7">
    <source>
        <dbReference type="ARBA" id="ARBA00023157"/>
    </source>
</evidence>
<evidence type="ECO:0000313" key="14">
    <source>
        <dbReference type="Proteomes" id="UP000001554"/>
    </source>
</evidence>
<feature type="region of interest" description="Disordered" evidence="10">
    <location>
        <begin position="1116"/>
        <end position="1142"/>
    </location>
</feature>
<feature type="transmembrane region" description="Helical" evidence="11">
    <location>
        <begin position="1529"/>
        <end position="1548"/>
    </location>
</feature>
<keyword evidence="14" id="KW-1185">Reference proteome</keyword>
<dbReference type="PANTHER" id="PTHR10877">
    <property type="entry name" value="POLYCYSTIN FAMILY MEMBER"/>
    <property type="match status" value="1"/>
</dbReference>
<keyword evidence="6 11" id="KW-0472">Membrane</keyword>
<reference evidence="14" key="1">
    <citation type="journal article" date="2020" name="Nat. Ecol. Evol.">
        <title>Deeply conserved synteny resolves early events in vertebrate evolution.</title>
        <authorList>
            <person name="Simakov O."/>
            <person name="Marletaz F."/>
            <person name="Yue J.X."/>
            <person name="O'Connell B."/>
            <person name="Jenkins J."/>
            <person name="Brandt A."/>
            <person name="Calef R."/>
            <person name="Tung C.H."/>
            <person name="Huang T.K."/>
            <person name="Schmutz J."/>
            <person name="Satoh N."/>
            <person name="Yu J.K."/>
            <person name="Putnam N.H."/>
            <person name="Green R.E."/>
            <person name="Rokhsar D.S."/>
        </authorList>
    </citation>
    <scope>NUCLEOTIDE SEQUENCE [LARGE SCALE GENOMIC DNA]</scope>
    <source>
        <strain evidence="14">S238N-H82</strain>
    </source>
</reference>
<dbReference type="InterPro" id="IPR046791">
    <property type="entry name" value="Polycystin_dom"/>
</dbReference>
<evidence type="ECO:0000259" key="12">
    <source>
        <dbReference type="PROSITE" id="PS50095"/>
    </source>
</evidence>
<dbReference type="RefSeq" id="XP_035689655.1">
    <property type="nucleotide sequence ID" value="XM_035833762.1"/>
</dbReference>
<dbReference type="GeneID" id="118424954"/>
<dbReference type="Pfam" id="PF01825">
    <property type="entry name" value="GPS"/>
    <property type="match status" value="1"/>
</dbReference>
<feature type="transmembrane region" description="Helical" evidence="11">
    <location>
        <begin position="1683"/>
        <end position="1706"/>
    </location>
</feature>
<feature type="compositionally biased region" description="Acidic residues" evidence="10">
    <location>
        <begin position="1116"/>
        <end position="1130"/>
    </location>
</feature>
<dbReference type="FunFam" id="1.10.287.70:FF:000333">
    <property type="entry name" value="Uncharacterized protein"/>
    <property type="match status" value="1"/>
</dbReference>
<dbReference type="InterPro" id="IPR013122">
    <property type="entry name" value="PKD1_2_channel"/>
</dbReference>
<feature type="transmembrane region" description="Helical" evidence="11">
    <location>
        <begin position="1490"/>
        <end position="1509"/>
    </location>
</feature>
<dbReference type="GO" id="GO:0016020">
    <property type="term" value="C:membrane"/>
    <property type="evidence" value="ECO:0000318"/>
    <property type="project" value="GO_Central"/>
</dbReference>
<dbReference type="Pfam" id="PF20519">
    <property type="entry name" value="Polycystin_dom"/>
    <property type="match status" value="1"/>
</dbReference>
<evidence type="ECO:0000256" key="4">
    <source>
        <dbReference type="ARBA" id="ARBA00022729"/>
    </source>
</evidence>
<dbReference type="InterPro" id="IPR057244">
    <property type="entry name" value="GAIN_B"/>
</dbReference>
<dbReference type="GO" id="GO:0005262">
    <property type="term" value="F:calcium channel activity"/>
    <property type="evidence" value="ECO:0000318"/>
    <property type="project" value="GO_Central"/>
</dbReference>
<feature type="domain" description="PLAT" evidence="12">
    <location>
        <begin position="714"/>
        <end position="831"/>
    </location>
</feature>
<evidence type="ECO:0000259" key="13">
    <source>
        <dbReference type="PROSITE" id="PS50221"/>
    </source>
</evidence>
<keyword evidence="8" id="KW-0325">Glycoprotein</keyword>
<evidence type="ECO:0000256" key="11">
    <source>
        <dbReference type="SAM" id="Phobius"/>
    </source>
</evidence>
<feature type="region of interest" description="Disordered" evidence="10">
    <location>
        <begin position="1018"/>
        <end position="1037"/>
    </location>
</feature>
<evidence type="ECO:0000256" key="6">
    <source>
        <dbReference type="ARBA" id="ARBA00023136"/>
    </source>
</evidence>
<evidence type="ECO:0000256" key="9">
    <source>
        <dbReference type="PROSITE-ProRule" id="PRU00152"/>
    </source>
</evidence>
<comment type="similarity">
    <text evidence="2">Belongs to the polycystin family.</text>
</comment>
<evidence type="ECO:0000256" key="5">
    <source>
        <dbReference type="ARBA" id="ARBA00022989"/>
    </source>
</evidence>
<dbReference type="PROSITE" id="PS50221">
    <property type="entry name" value="GAIN_B"/>
    <property type="match status" value="1"/>
</dbReference>
<evidence type="ECO:0000256" key="10">
    <source>
        <dbReference type="SAM" id="MobiDB-lite"/>
    </source>
</evidence>
<feature type="domain" description="GAIN-B" evidence="13">
    <location>
        <begin position="503"/>
        <end position="654"/>
    </location>
</feature>
<dbReference type="PRINTS" id="PR01433">
    <property type="entry name" value="POLYCYSTIN2"/>
</dbReference>
<dbReference type="PANTHER" id="PTHR10877:SF194">
    <property type="entry name" value="LOCATION OF VULVA DEFECTIVE 1"/>
    <property type="match status" value="1"/>
</dbReference>
<dbReference type="FunFam" id="2.60.60.20:FF:000019">
    <property type="entry name" value="Uncharacterized protein"/>
    <property type="match status" value="1"/>
</dbReference>
<evidence type="ECO:0000313" key="15">
    <source>
        <dbReference type="RefSeq" id="XP_035689655.1"/>
    </source>
</evidence>
<feature type="transmembrane region" description="Helical" evidence="11">
    <location>
        <begin position="668"/>
        <end position="687"/>
    </location>
</feature>
<reference evidence="15" key="2">
    <citation type="submission" date="2025-08" db="UniProtKB">
        <authorList>
            <consortium name="RefSeq"/>
        </authorList>
    </citation>
    <scope>IDENTIFICATION</scope>
    <source>
        <strain evidence="15">S238N-H82</strain>
        <tissue evidence="15">Testes</tissue>
    </source>
</reference>
<dbReference type="KEGG" id="bfo:118424954"/>
<dbReference type="InterPro" id="IPR036392">
    <property type="entry name" value="PLAT/LH2_dom_sf"/>
</dbReference>
<feature type="compositionally biased region" description="Basic and acidic residues" evidence="10">
    <location>
        <begin position="1023"/>
        <end position="1037"/>
    </location>
</feature>
<dbReference type="Pfam" id="PF08016">
    <property type="entry name" value="PKD_channel"/>
    <property type="match status" value="1"/>
</dbReference>
<accession>A0A9J7LWQ3</accession>
<dbReference type="OrthoDB" id="5322100at2759"/>
<dbReference type="Proteomes" id="UP000001554">
    <property type="component" value="Chromosome 10"/>
</dbReference>
<dbReference type="OMA" id="FIRITHN"/>
<dbReference type="InterPro" id="IPR000203">
    <property type="entry name" value="GPS"/>
</dbReference>
<dbReference type="InterPro" id="IPR046338">
    <property type="entry name" value="GAIN_dom_sf"/>
</dbReference>
<proteinExistence type="inferred from homology"/>
<sequence>MPAQVRGNYTIRVSNYDPLFPFSRHAEYRFQVFPYPIPTSLLGGNSTDIPPDVCSVIPPEGVSLVEKFCIVCEDFYDELGPLSTNIRYEFIPDGVEMATTKFPGSGPATVVDIILNVFSGWVLYTPMVDIPPGLIVIELMVSCPDGRNTTVLLDPILIKSPNKAQVTEYMDGFYDGAIGPFNKFLSMRSSEEAFSGSVISSGVAASLANKGEDITEITDKVAENMAAVELQDYDGIVGLSTSTLLVTAFPDSVSGDAQVHSSTALKSTFEKTRELSVNNSMSVDEVNRASALMFTGAVNVFKASEVKAESEQDGGTTSSNLLEANKEATTRNFEALDVLDDIYLTNMMPGYDEDDLFADVYMSTMHVRIKREDPGDGSEKVYTVGGQSDSLVRVPSFSSLLPDGCPDGEVGVQFLESNFNPFEYSNNSRMIKSDVTGLAVKCGNLTVPVSELDEPLDILTRRENKSLDDLMYIFTASAPLGNISVFQFYAKRNLSAMSFSVDFNSTLFPHDVTLWLSKHEPPTPDTYDWTATLPVPEDQLFSIPWINDTSLVSSAYQWLLPEEEVDITDFDVENKTEYFIGVQFGTDQDLGSGEIVNFTLYAFETACVYFEENSTHLWQRDGCNVGLMSNITHIHCQCTHLTKFAGFVAPNPLNIQDALKANILENPIGLILVLAVFSGYLMGIVWARKTDRKDIAMAGVALLPGHKLNPRRECQYVITVYTGFRGNAGTTAEITLVLYGIHYESAPLTLRDDNRVLFQQGSVDSFLVSTEDPLGVMTHMRVWHNNAGYSPSWYLGQIVVVNRGTNQTTYFLSNRWLAVDEDDGKIERLIPTAGEEEMTKFRNVFFAKSSRDMNDGHLWFSVAGRPARSPFTRVQRLSCCLTLLYSTMLTNIMFFGRGDDFDPPEPLRIAGLEIDPPISLPQLMIGIQSAVIILPVNLLIVFLFRNSGARAPKKSSSKKMDSETDSRFLKLLQQKPRGKKTFTSNNPDTPSFWYAKEKSILGNSSTDNKLSVLQSTLDQDVEGSSKKEDKDNDEPKKSSLPWWAVFVGWLLVWAASFVAAFFTVLYTLSFGKAKAEAWVFTFVTSFVTDLFLVQPFKLMLVAMLFALLIKKPVEDEDPAPAPTEDDEEYIYNDPQGESPTQKKVWTSATVWMRYIGTNRAAAYGTNTKSPDEERSTLPPDESVLAEARARSAEKRKRRAAVLEVLVFGLFVTVIMLTAYQERSPLAFYMTQNVKEQIVEGDFSEVNDIPSFWSWIEGDLIPTTRSGEWYNGEADWAVDKVLPDMLTHPLEAVQLRQVRLKPGQLCETPEKMQEFAPRCTVRHSTLAADTDDYIQGWIPYNDTINSTDTVICAPTLPPLTSTVSTSTVSTPVTGANCTVFLTREEKDPPWTYKFASLIGSFPYFGQHGTYLTGGYSTPLGKTRTSGLRLSEFLQQHNWLDERTRAVFVELILYNPHANLFSVVSLAVEFTNLGTAYRGVEVVTLRLIQQDAILLFAMRAVLAVFILFFALKEAKSFFARPIEYLSDFWSWVELLVIGIGFSSLGVYFNAQGIIDEAAEQRKTSESVFDLYKSAVNWFQIYTYLLAFLICCATLKFIRLLRFNSHVYALSTTIKKSSKPVLQFFFVAGIILMAFTQMGNLLFGIKLQDYKNILTSLTSLCTMMLGSFDFNALVDGHYILGPVMFFSYQAVMQFILLSMFMTIIMDVYAEESQDPNTDDLQLVGFIKETTSEAVGKANRSLSTVGKNNNTKTWQAYRPDLEYRRKFADVLKELDEVSKS</sequence>
<feature type="transmembrane region" description="Helical" evidence="11">
    <location>
        <begin position="877"/>
        <end position="896"/>
    </location>
</feature>
<feature type="transmembrane region" description="Helical" evidence="11">
    <location>
        <begin position="1078"/>
        <end position="1109"/>
    </location>
</feature>
<dbReference type="GO" id="GO:0050982">
    <property type="term" value="P:detection of mechanical stimulus"/>
    <property type="evidence" value="ECO:0000318"/>
    <property type="project" value="GO_Central"/>
</dbReference>
<feature type="transmembrane region" description="Helical" evidence="11">
    <location>
        <begin position="923"/>
        <end position="944"/>
    </location>
</feature>
<dbReference type="GO" id="GO:0005509">
    <property type="term" value="F:calcium ion binding"/>
    <property type="evidence" value="ECO:0007669"/>
    <property type="project" value="InterPro"/>
</dbReference>
<dbReference type="Pfam" id="PF01477">
    <property type="entry name" value="PLAT"/>
    <property type="match status" value="1"/>
</dbReference>
<dbReference type="InterPro" id="IPR003915">
    <property type="entry name" value="PKD_2"/>
</dbReference>
<name>A0A9J7LWQ3_BRAFL</name>
<evidence type="ECO:0000256" key="2">
    <source>
        <dbReference type="ARBA" id="ARBA00007200"/>
    </source>
</evidence>
<protein>
    <submittedName>
        <fullName evidence="15">Polycystic kidney disease protein 1-like 2</fullName>
    </submittedName>
</protein>
<dbReference type="Gene3D" id="2.60.60.20">
    <property type="entry name" value="PLAT/LH2 domain"/>
    <property type="match status" value="1"/>
</dbReference>
<keyword evidence="7" id="KW-1015">Disulfide bond</keyword>
<comment type="subcellular location">
    <subcellularLocation>
        <location evidence="1">Membrane</location>
        <topology evidence="1">Multi-pass membrane protein</topology>
    </subcellularLocation>
</comment>
<organism evidence="14 15">
    <name type="scientific">Branchiostoma floridae</name>
    <name type="common">Florida lancelet</name>
    <name type="synonym">Amphioxus</name>
    <dbReference type="NCBI Taxonomy" id="7739"/>
    <lineage>
        <taxon>Eukaryota</taxon>
        <taxon>Metazoa</taxon>
        <taxon>Chordata</taxon>
        <taxon>Cephalochordata</taxon>
        <taxon>Leptocardii</taxon>
        <taxon>Amphioxiformes</taxon>
        <taxon>Branchiostomatidae</taxon>
        <taxon>Branchiostoma</taxon>
    </lineage>
</organism>
<dbReference type="SMART" id="SM00308">
    <property type="entry name" value="LH2"/>
    <property type="match status" value="1"/>
</dbReference>
<feature type="transmembrane region" description="Helical" evidence="11">
    <location>
        <begin position="1040"/>
        <end position="1066"/>
    </location>
</feature>
<feature type="region of interest" description="Disordered" evidence="10">
    <location>
        <begin position="1163"/>
        <end position="1182"/>
    </location>
</feature>
<gene>
    <name evidence="15" type="primary">LOC118424954</name>
</gene>
<feature type="transmembrane region" description="Helical" evidence="11">
    <location>
        <begin position="1618"/>
        <end position="1638"/>
    </location>
</feature>
<evidence type="ECO:0000256" key="3">
    <source>
        <dbReference type="ARBA" id="ARBA00022692"/>
    </source>
</evidence>
<evidence type="ECO:0000256" key="8">
    <source>
        <dbReference type="ARBA" id="ARBA00023180"/>
    </source>
</evidence>
<keyword evidence="5 11" id="KW-1133">Transmembrane helix</keyword>
<feature type="transmembrane region" description="Helical" evidence="11">
    <location>
        <begin position="1578"/>
        <end position="1598"/>
    </location>
</feature>
<evidence type="ECO:0000256" key="1">
    <source>
        <dbReference type="ARBA" id="ARBA00004141"/>
    </source>
</evidence>
<keyword evidence="4" id="KW-0732">Signal</keyword>
<dbReference type="Gene3D" id="2.60.220.50">
    <property type="match status" value="1"/>
</dbReference>
<dbReference type="SMART" id="SM00303">
    <property type="entry name" value="GPS"/>
    <property type="match status" value="1"/>
</dbReference>
<comment type="caution">
    <text evidence="9">Lacks conserved residue(s) required for the propagation of feature annotation.</text>
</comment>
<dbReference type="InterPro" id="IPR001024">
    <property type="entry name" value="PLAT/LH2_dom"/>
</dbReference>